<dbReference type="Gene3D" id="3.30.420.10">
    <property type="entry name" value="Ribonuclease H-like superfamily/Ribonuclease H"/>
    <property type="match status" value="1"/>
</dbReference>
<protein>
    <submittedName>
        <fullName evidence="1">Transposable element Tcb1 transposase</fullName>
    </submittedName>
</protein>
<accession>A0A8X6WEM3</accession>
<comment type="caution">
    <text evidence="1">The sequence shown here is derived from an EMBL/GenBank/DDBJ whole genome shotgun (WGS) entry which is preliminary data.</text>
</comment>
<sequence>MNDLSACQTLPWTVRLLDLSSIKDVWGIMGRRLHPPGNLDGLAQETQQETIRALYPSMRRRVAACIQARDGSTPY</sequence>
<keyword evidence="2" id="KW-1185">Reference proteome</keyword>
<organism evidence="1 2">
    <name type="scientific">Trichonephila clavipes</name>
    <name type="common">Golden silk orbweaver</name>
    <name type="synonym">Nephila clavipes</name>
    <dbReference type="NCBI Taxonomy" id="2585209"/>
    <lineage>
        <taxon>Eukaryota</taxon>
        <taxon>Metazoa</taxon>
        <taxon>Ecdysozoa</taxon>
        <taxon>Arthropoda</taxon>
        <taxon>Chelicerata</taxon>
        <taxon>Arachnida</taxon>
        <taxon>Araneae</taxon>
        <taxon>Araneomorphae</taxon>
        <taxon>Entelegynae</taxon>
        <taxon>Araneoidea</taxon>
        <taxon>Nephilidae</taxon>
        <taxon>Trichonephila</taxon>
    </lineage>
</organism>
<dbReference type="GO" id="GO:0003676">
    <property type="term" value="F:nucleic acid binding"/>
    <property type="evidence" value="ECO:0007669"/>
    <property type="project" value="InterPro"/>
</dbReference>
<evidence type="ECO:0000313" key="2">
    <source>
        <dbReference type="Proteomes" id="UP000887159"/>
    </source>
</evidence>
<gene>
    <name evidence="1" type="ORF">TNCV_4593351</name>
</gene>
<reference evidence="1" key="1">
    <citation type="submission" date="2020-08" db="EMBL/GenBank/DDBJ databases">
        <title>Multicomponent nature underlies the extraordinary mechanical properties of spider dragline silk.</title>
        <authorList>
            <person name="Kono N."/>
            <person name="Nakamura H."/>
            <person name="Mori M."/>
            <person name="Yoshida Y."/>
            <person name="Ohtoshi R."/>
            <person name="Malay A.D."/>
            <person name="Moran D.A.P."/>
            <person name="Tomita M."/>
            <person name="Numata K."/>
            <person name="Arakawa K."/>
        </authorList>
    </citation>
    <scope>NUCLEOTIDE SEQUENCE</scope>
</reference>
<dbReference type="InterPro" id="IPR036397">
    <property type="entry name" value="RNaseH_sf"/>
</dbReference>
<dbReference type="EMBL" id="BMAU01021418">
    <property type="protein sequence ID" value="GFY33623.1"/>
    <property type="molecule type" value="Genomic_DNA"/>
</dbReference>
<name>A0A8X6WEM3_TRICX</name>
<dbReference type="AlphaFoldDB" id="A0A8X6WEM3"/>
<dbReference type="Proteomes" id="UP000887159">
    <property type="component" value="Unassembled WGS sequence"/>
</dbReference>
<proteinExistence type="predicted"/>
<evidence type="ECO:0000313" key="1">
    <source>
        <dbReference type="EMBL" id="GFY33623.1"/>
    </source>
</evidence>